<dbReference type="GeneID" id="95386997"/>
<evidence type="ECO:0000256" key="1">
    <source>
        <dbReference type="ARBA" id="ARBA00008164"/>
    </source>
</evidence>
<dbReference type="InterPro" id="IPR043202">
    <property type="entry name" value="Band-7_stomatin-like"/>
</dbReference>
<dbReference type="AlphaFoldDB" id="A0A7W5VBB9"/>
<dbReference type="EMBL" id="JACIBV010000001">
    <property type="protein sequence ID" value="MBB3724487.1"/>
    <property type="molecule type" value="Genomic_DNA"/>
</dbReference>
<feature type="transmembrane region" description="Helical" evidence="2">
    <location>
        <begin position="20"/>
        <end position="42"/>
    </location>
</feature>
<organism evidence="4 5">
    <name type="scientific">Nonomuraea dietziae</name>
    <dbReference type="NCBI Taxonomy" id="65515"/>
    <lineage>
        <taxon>Bacteria</taxon>
        <taxon>Bacillati</taxon>
        <taxon>Actinomycetota</taxon>
        <taxon>Actinomycetes</taxon>
        <taxon>Streptosporangiales</taxon>
        <taxon>Streptosporangiaceae</taxon>
        <taxon>Nonomuraea</taxon>
    </lineage>
</organism>
<dbReference type="GO" id="GO:0005886">
    <property type="term" value="C:plasma membrane"/>
    <property type="evidence" value="ECO:0007669"/>
    <property type="project" value="InterPro"/>
</dbReference>
<keyword evidence="2" id="KW-1133">Transmembrane helix</keyword>
<reference evidence="4 5" key="1">
    <citation type="submission" date="2020-08" db="EMBL/GenBank/DDBJ databases">
        <title>Sequencing the genomes of 1000 actinobacteria strains.</title>
        <authorList>
            <person name="Klenk H.-P."/>
        </authorList>
    </citation>
    <scope>NUCLEOTIDE SEQUENCE [LARGE SCALE GENOMIC DNA]</scope>
    <source>
        <strain evidence="4 5">DSM 44320</strain>
    </source>
</reference>
<keyword evidence="4" id="KW-0645">Protease</keyword>
<keyword evidence="4" id="KW-0378">Hydrolase</keyword>
<keyword evidence="5" id="KW-1185">Reference proteome</keyword>
<dbReference type="PANTHER" id="PTHR10264">
    <property type="entry name" value="BAND 7 PROTEIN-RELATED"/>
    <property type="match status" value="1"/>
</dbReference>
<dbReference type="GO" id="GO:0006508">
    <property type="term" value="P:proteolysis"/>
    <property type="evidence" value="ECO:0007669"/>
    <property type="project" value="UniProtKB-KW"/>
</dbReference>
<dbReference type="SUPFAM" id="SSF117892">
    <property type="entry name" value="Band 7/SPFH domain"/>
    <property type="match status" value="1"/>
</dbReference>
<dbReference type="Proteomes" id="UP000579945">
    <property type="component" value="Unassembled WGS sequence"/>
</dbReference>
<comment type="caution">
    <text evidence="4">The sequence shown here is derived from an EMBL/GenBank/DDBJ whole genome shotgun (WGS) entry which is preliminary data.</text>
</comment>
<dbReference type="InterPro" id="IPR036013">
    <property type="entry name" value="Band_7/SPFH_dom_sf"/>
</dbReference>
<evidence type="ECO:0000313" key="4">
    <source>
        <dbReference type="EMBL" id="MBB3724487.1"/>
    </source>
</evidence>
<dbReference type="Gene3D" id="3.30.479.30">
    <property type="entry name" value="Band 7 domain"/>
    <property type="match status" value="1"/>
</dbReference>
<dbReference type="Pfam" id="PF01145">
    <property type="entry name" value="Band_7"/>
    <property type="match status" value="1"/>
</dbReference>
<dbReference type="SMART" id="SM00244">
    <property type="entry name" value="PHB"/>
    <property type="match status" value="1"/>
</dbReference>
<name>A0A7W5VBB9_9ACTN</name>
<keyword evidence="2" id="KW-0812">Transmembrane</keyword>
<proteinExistence type="inferred from homology"/>
<comment type="similarity">
    <text evidence="1">Belongs to the band 7/mec-2 family.</text>
</comment>
<gene>
    <name evidence="4" type="ORF">FHR33_000347</name>
</gene>
<evidence type="ECO:0000256" key="2">
    <source>
        <dbReference type="SAM" id="Phobius"/>
    </source>
</evidence>
<evidence type="ECO:0000313" key="5">
    <source>
        <dbReference type="Proteomes" id="UP000579945"/>
    </source>
</evidence>
<dbReference type="GO" id="GO:0008233">
    <property type="term" value="F:peptidase activity"/>
    <property type="evidence" value="ECO:0007669"/>
    <property type="project" value="UniProtKB-KW"/>
</dbReference>
<dbReference type="PANTHER" id="PTHR10264:SF19">
    <property type="entry name" value="AT06885P-RELATED"/>
    <property type="match status" value="1"/>
</dbReference>
<keyword evidence="2" id="KW-0472">Membrane</keyword>
<feature type="domain" description="Band 7" evidence="3">
    <location>
        <begin position="37"/>
        <end position="190"/>
    </location>
</feature>
<dbReference type="InterPro" id="IPR001107">
    <property type="entry name" value="Band_7"/>
</dbReference>
<dbReference type="InterPro" id="IPR001972">
    <property type="entry name" value="Stomatin_HflK_fam"/>
</dbReference>
<dbReference type="PRINTS" id="PR00721">
    <property type="entry name" value="STOMATIN"/>
</dbReference>
<protein>
    <submittedName>
        <fullName evidence="4">Regulator of protease activity HflC (Stomatin/prohibitin superfamily)</fullName>
    </submittedName>
</protein>
<accession>A0A7W5VBB9</accession>
<sequence>MLASGDHMASIPMAPALAEPAVWVLLGVLPIVVIIAWALGVVGDDERLVVRRLGRVAGVRGPGLVVVWPGLEREVRVSLRLVCLDLFCAETVTRDGVTVRVKATAVAAVVDPVRFAMTMDGPLTATTVVAEGVLRRQIAQRNLADLPAMVTYHCAEMADRINDSASRWGVQVTLLDVADIQVPLRGELIAWAQGRTGVRRREKHPRG</sequence>
<evidence type="ECO:0000259" key="3">
    <source>
        <dbReference type="SMART" id="SM00244"/>
    </source>
</evidence>
<dbReference type="RefSeq" id="WP_183642526.1">
    <property type="nucleotide sequence ID" value="NZ_BAAAXX010000054.1"/>
</dbReference>